<evidence type="ECO:0000313" key="4">
    <source>
        <dbReference type="Proteomes" id="UP000481153"/>
    </source>
</evidence>
<feature type="domain" description="Reverse transcriptase" evidence="2">
    <location>
        <begin position="835"/>
        <end position="972"/>
    </location>
</feature>
<reference evidence="3 4" key="1">
    <citation type="submission" date="2019-07" db="EMBL/GenBank/DDBJ databases">
        <title>Genomics analysis of Aphanomyces spp. identifies a new class of oomycete effector associated with host adaptation.</title>
        <authorList>
            <person name="Gaulin E."/>
        </authorList>
    </citation>
    <scope>NUCLEOTIDE SEQUENCE [LARGE SCALE GENOMIC DNA]</scope>
    <source>
        <strain evidence="3 4">ATCC 201684</strain>
    </source>
</reference>
<dbReference type="Gene3D" id="3.30.70.270">
    <property type="match status" value="1"/>
</dbReference>
<evidence type="ECO:0000256" key="1">
    <source>
        <dbReference type="SAM" id="Coils"/>
    </source>
</evidence>
<dbReference type="CDD" id="cd01647">
    <property type="entry name" value="RT_LTR"/>
    <property type="match status" value="1"/>
</dbReference>
<dbReference type="EMBL" id="VJMJ01000369">
    <property type="protein sequence ID" value="KAF0721722.1"/>
    <property type="molecule type" value="Genomic_DNA"/>
</dbReference>
<dbReference type="Pfam" id="PF00078">
    <property type="entry name" value="RVT_1"/>
    <property type="match status" value="1"/>
</dbReference>
<comment type="caution">
    <text evidence="3">The sequence shown here is derived from an EMBL/GenBank/DDBJ whole genome shotgun (WGS) entry which is preliminary data.</text>
</comment>
<keyword evidence="4" id="KW-1185">Reference proteome</keyword>
<dbReference type="SUPFAM" id="SSF56672">
    <property type="entry name" value="DNA/RNA polymerases"/>
    <property type="match status" value="1"/>
</dbReference>
<keyword evidence="1" id="KW-0175">Coiled coil</keyword>
<accession>A0A6G0W3Y6</accession>
<organism evidence="3 4">
    <name type="scientific">Aphanomyces euteiches</name>
    <dbReference type="NCBI Taxonomy" id="100861"/>
    <lineage>
        <taxon>Eukaryota</taxon>
        <taxon>Sar</taxon>
        <taxon>Stramenopiles</taxon>
        <taxon>Oomycota</taxon>
        <taxon>Saprolegniomycetes</taxon>
        <taxon>Saprolegniales</taxon>
        <taxon>Verrucalvaceae</taxon>
        <taxon>Aphanomyces</taxon>
    </lineage>
</organism>
<evidence type="ECO:0000259" key="2">
    <source>
        <dbReference type="Pfam" id="PF00078"/>
    </source>
</evidence>
<gene>
    <name evidence="3" type="ORF">Ae201684_018962</name>
</gene>
<dbReference type="InterPro" id="IPR051320">
    <property type="entry name" value="Viral_Replic_Matur_Polypro"/>
</dbReference>
<name>A0A6G0W3Y6_9STRA</name>
<sequence>MSTGLPTTARLVLSRTRSQEVTLSAGVALPLSPQHTGQFAAYPPDTSGIHEWGQQVQSAVQQQASQLETVQHVVGAQASQIQNVQHIVGAQAAQIETVQNVVGAQASQIHNVQQAVGQQQQFTYEQLMALAQQQQQQYQDQMAMNMNLMHELEEQKEQQKRLNARDIKTAAYWLKRNQEQIEEVRRRASLRWQAFATSHASSPEPVNMPAAPTIQVQPPPMQLAYGFQEVPKARTFNGSTKAKMKRFMDQYQAYRREIESANGQRPGGVQIQPAPLSSCVDPAILERIAFWDHGKPSSQVTEEDWKAYFLDSQDDEPVDLAKLNSAMRKLKMDTNIQSPESRVSNLISDFELILVRLSMEGFAELEPKKTVDFLVAAIQPVSVRERIKELLSLQENRALKKDARAFRFWLANYMKRFGELEPLMAASAKSAGAVKVKDDGPSLQKKNRKDRNEKKHIVVAVAKSDDVPDANFFNEKRACFKCLKTDHNVFKCPKIVEGEAKRLVDRARAVWKKAADSDKAPGQGAAPQGQQKAERVVTAQAVGRSSGVVCIANNTLTLDVPFDSGADQSVLPRKTLELLRAQGKMVKVTKLESPNMVKGFVGAAYQVNEEATLDLQFNTESGPLLLANVKCWLVAEDLPGSVGHILLSRPIMIKLGYDPLTLLKDAAIISDEYDMQDAVANSGAVKAVLFAQQEMVDDLASEEAELVPMELDACFPEVNKTSGDETRAEVKAVLDSKVAEAVDYGCGDEFASRLSELFVLYSDVFRLSLGKDPPVSMPPLKVHLKEGAKPIRCKSRRYSLPQRQFMQKHVRELEKAGFIYRNPASRWASAPLIVRKPHTKDEFRMTVDLRPVNAQTEQIVWPMPMLEVVIDHLAGATCFFLLDFFQGYWQFALDPSCQEIFSFLTDTGVYTSTRVMQGGSDSVFYCQSTVQQMFSKQLYHGLLAWLDDLLGYHREKSGLLDVLADVLEICQEKV</sequence>
<feature type="coiled-coil region" evidence="1">
    <location>
        <begin position="135"/>
        <end position="169"/>
    </location>
</feature>
<dbReference type="PANTHER" id="PTHR33064:SF37">
    <property type="entry name" value="RIBONUCLEASE H"/>
    <property type="match status" value="1"/>
</dbReference>
<dbReference type="InterPro" id="IPR000477">
    <property type="entry name" value="RT_dom"/>
</dbReference>
<dbReference type="InterPro" id="IPR043128">
    <property type="entry name" value="Rev_trsase/Diguanyl_cyclase"/>
</dbReference>
<dbReference type="InterPro" id="IPR043502">
    <property type="entry name" value="DNA/RNA_pol_sf"/>
</dbReference>
<dbReference type="Proteomes" id="UP000481153">
    <property type="component" value="Unassembled WGS sequence"/>
</dbReference>
<dbReference type="AlphaFoldDB" id="A0A6G0W3Y6"/>
<proteinExistence type="predicted"/>
<dbReference type="Gene3D" id="3.10.10.10">
    <property type="entry name" value="HIV Type 1 Reverse Transcriptase, subunit A, domain 1"/>
    <property type="match status" value="1"/>
</dbReference>
<dbReference type="PANTHER" id="PTHR33064">
    <property type="entry name" value="POL PROTEIN"/>
    <property type="match status" value="1"/>
</dbReference>
<dbReference type="VEuPathDB" id="FungiDB:AeMF1_020475"/>
<protein>
    <recommendedName>
        <fullName evidence="2">Reverse transcriptase domain-containing protein</fullName>
    </recommendedName>
</protein>
<evidence type="ECO:0000313" key="3">
    <source>
        <dbReference type="EMBL" id="KAF0721722.1"/>
    </source>
</evidence>